<gene>
    <name evidence="1" type="ORF">GOODEAATRI_024964</name>
</gene>
<protein>
    <submittedName>
        <fullName evidence="1">Uncharacterized protein</fullName>
    </submittedName>
</protein>
<keyword evidence="2" id="KW-1185">Reference proteome</keyword>
<evidence type="ECO:0000313" key="2">
    <source>
        <dbReference type="Proteomes" id="UP001476798"/>
    </source>
</evidence>
<accession>A0ABV0PRF8</accession>
<evidence type="ECO:0000313" key="1">
    <source>
        <dbReference type="EMBL" id="MEQ2186084.1"/>
    </source>
</evidence>
<comment type="caution">
    <text evidence="1">The sequence shown here is derived from an EMBL/GenBank/DDBJ whole genome shotgun (WGS) entry which is preliminary data.</text>
</comment>
<organism evidence="1 2">
    <name type="scientific">Goodea atripinnis</name>
    <dbReference type="NCBI Taxonomy" id="208336"/>
    <lineage>
        <taxon>Eukaryota</taxon>
        <taxon>Metazoa</taxon>
        <taxon>Chordata</taxon>
        <taxon>Craniata</taxon>
        <taxon>Vertebrata</taxon>
        <taxon>Euteleostomi</taxon>
        <taxon>Actinopterygii</taxon>
        <taxon>Neopterygii</taxon>
        <taxon>Teleostei</taxon>
        <taxon>Neoteleostei</taxon>
        <taxon>Acanthomorphata</taxon>
        <taxon>Ovalentaria</taxon>
        <taxon>Atherinomorphae</taxon>
        <taxon>Cyprinodontiformes</taxon>
        <taxon>Goodeidae</taxon>
        <taxon>Goodea</taxon>
    </lineage>
</organism>
<name>A0ABV0PRF8_9TELE</name>
<dbReference type="EMBL" id="JAHRIO010082831">
    <property type="protein sequence ID" value="MEQ2186084.1"/>
    <property type="molecule type" value="Genomic_DNA"/>
</dbReference>
<dbReference type="Proteomes" id="UP001476798">
    <property type="component" value="Unassembled WGS sequence"/>
</dbReference>
<sequence>MIRQGCVSRKRAFTMEGDVMMSSACDSPSKRACPENGSSPDVLLKRLQDVVSGFSPQFLSAAEALTLPHCRIKIPHQSVVNFYRCAISSRPTFNVLVCISSCTKAEHQSLQRVLKVIGSVLQNQSTIFTGNCTTTCMISITLHITGSICCPLGEDVDLSVPEPPDCPTESILLCRDATKSTVLSPLPRQY</sequence>
<reference evidence="1 2" key="1">
    <citation type="submission" date="2021-06" db="EMBL/GenBank/DDBJ databases">
        <authorList>
            <person name="Palmer J.M."/>
        </authorList>
    </citation>
    <scope>NUCLEOTIDE SEQUENCE [LARGE SCALE GENOMIC DNA]</scope>
    <source>
        <strain evidence="1 2">GA_2019</strain>
        <tissue evidence="1">Muscle</tissue>
    </source>
</reference>
<proteinExistence type="predicted"/>